<dbReference type="Pfam" id="PF12740">
    <property type="entry name" value="PETase"/>
    <property type="match status" value="1"/>
</dbReference>
<keyword evidence="3" id="KW-1185">Reference proteome</keyword>
<dbReference type="NCBIfam" id="NF047580">
    <property type="entry name" value="BPSS1187_fam"/>
    <property type="match status" value="1"/>
</dbReference>
<gene>
    <name evidence="2" type="ORF">DJ568_09720</name>
</gene>
<dbReference type="SUPFAM" id="SSF53474">
    <property type="entry name" value="alpha/beta-Hydrolases"/>
    <property type="match status" value="2"/>
</dbReference>
<dbReference type="PANTHER" id="PTHR33428:SF14">
    <property type="entry name" value="CARBOXYLESTERASE TYPE B DOMAIN-CONTAINING PROTEIN"/>
    <property type="match status" value="1"/>
</dbReference>
<feature type="domain" description="PET hydrolase/cutinase-like" evidence="1">
    <location>
        <begin position="358"/>
        <end position="572"/>
    </location>
</feature>
<dbReference type="InterPro" id="IPR029058">
    <property type="entry name" value="AB_hydrolase_fold"/>
</dbReference>
<reference evidence="2 3" key="1">
    <citation type="submission" date="2018-05" db="EMBL/GenBank/DDBJ databases">
        <title>Mucilaginibacter hurinus sp. nov., isolated from briquette warehouse soil.</title>
        <authorList>
            <person name="Choi L."/>
        </authorList>
    </citation>
    <scope>NUCLEOTIDE SEQUENCE [LARGE SCALE GENOMIC DNA]</scope>
    <source>
        <strain evidence="2 3">ZR32</strain>
    </source>
</reference>
<protein>
    <recommendedName>
        <fullName evidence="1">PET hydrolase/cutinase-like domain-containing protein</fullName>
    </recommendedName>
</protein>
<dbReference type="Gene3D" id="3.40.50.1820">
    <property type="entry name" value="alpha/beta hydrolase"/>
    <property type="match status" value="2"/>
</dbReference>
<dbReference type="PANTHER" id="PTHR33428">
    <property type="entry name" value="CHLOROPHYLLASE-2, CHLOROPLASTIC"/>
    <property type="match status" value="1"/>
</dbReference>
<sequence length="603" mass="67112">MKLLTKFTKCSIVVMFLIGMLSSCKKEILRNQESALNTEKLQLDTSPDISILYHSATPKQTDAAITTKSVVNDPLQTAYLPQSAAARKDKLFIMIPGTATTPDQYDKICKVAAYNGYYALAIAYDNRNTLESYQGNSPSQNTIPDILEEFLTGQDASTKVTITKSNSFENRIVKMVRYLDTKYPTENWRRFLSTPTTPNWEKFIVSGHSQGSDHATYMAKTKKLYRVGFFGGPGNFQLSDGSYPAGASFQGKTPLSAYYGFHHTKDTFRAWDIEKNTWATINIPGMPNNVDDYLVNDNSHQLSTSASVKDVHNSTVQDATTPLTKSGQPLYRPVWEYMFFNDKIVEPSKTYVEEYFTRAGSEEICEKTITDSAGKNIYKIYYPCKLNTTYPLVTFGNGTGQLPQKYTRILKHLASWGFIVIDNYDQNTYKGQSILASALYMISENSNKQSLFYGKVNINSIGAVGHSQGGAAVINAQTNFAESKILKTIVPVSASPVSFLPYDADRISVPAFFVSGTSDFLSPLSVNKAAFEKVPANVQAVMGMRKGQGHEAIVDTYTVSGYVTAWLTYQLKGDLSAGRAFKDYYAEISNNPNWNSVMRKNLK</sequence>
<evidence type="ECO:0000313" key="2">
    <source>
        <dbReference type="EMBL" id="RCH54756.1"/>
    </source>
</evidence>
<evidence type="ECO:0000313" key="3">
    <source>
        <dbReference type="Proteomes" id="UP000253209"/>
    </source>
</evidence>
<dbReference type="EMBL" id="QGDC01000005">
    <property type="protein sequence ID" value="RCH54756.1"/>
    <property type="molecule type" value="Genomic_DNA"/>
</dbReference>
<organism evidence="2 3">
    <name type="scientific">Mucilaginibacter hurinus</name>
    <dbReference type="NCBI Taxonomy" id="2201324"/>
    <lineage>
        <taxon>Bacteria</taxon>
        <taxon>Pseudomonadati</taxon>
        <taxon>Bacteroidota</taxon>
        <taxon>Sphingobacteriia</taxon>
        <taxon>Sphingobacteriales</taxon>
        <taxon>Sphingobacteriaceae</taxon>
        <taxon>Mucilaginibacter</taxon>
    </lineage>
</organism>
<dbReference type="Proteomes" id="UP000253209">
    <property type="component" value="Unassembled WGS sequence"/>
</dbReference>
<evidence type="ECO:0000259" key="1">
    <source>
        <dbReference type="Pfam" id="PF12740"/>
    </source>
</evidence>
<dbReference type="AlphaFoldDB" id="A0A367GPJ0"/>
<proteinExistence type="predicted"/>
<accession>A0A367GPJ0</accession>
<name>A0A367GPJ0_9SPHI</name>
<dbReference type="PROSITE" id="PS51257">
    <property type="entry name" value="PROKAR_LIPOPROTEIN"/>
    <property type="match status" value="1"/>
</dbReference>
<dbReference type="InterPro" id="IPR041127">
    <property type="entry name" value="PET_hydrolase/cutinase-like"/>
</dbReference>
<dbReference type="InterPro" id="IPR058180">
    <property type="entry name" value="BPSS1187-like"/>
</dbReference>
<comment type="caution">
    <text evidence="2">The sequence shown here is derived from an EMBL/GenBank/DDBJ whole genome shotgun (WGS) entry which is preliminary data.</text>
</comment>